<evidence type="ECO:0000256" key="2">
    <source>
        <dbReference type="SAM" id="Phobius"/>
    </source>
</evidence>
<keyword evidence="2" id="KW-1133">Transmembrane helix</keyword>
<feature type="compositionally biased region" description="Pro residues" evidence="1">
    <location>
        <begin position="62"/>
        <end position="76"/>
    </location>
</feature>
<comment type="caution">
    <text evidence="3">The sequence shown here is derived from an EMBL/GenBank/DDBJ whole genome shotgun (WGS) entry which is preliminary data.</text>
</comment>
<dbReference type="Pfam" id="PF19779">
    <property type="entry name" value="DUF6264"/>
    <property type="match status" value="1"/>
</dbReference>
<accession>A0A939MKY1</accession>
<evidence type="ECO:0000256" key="1">
    <source>
        <dbReference type="SAM" id="MobiDB-lite"/>
    </source>
</evidence>
<keyword evidence="2" id="KW-0812">Transmembrane</keyword>
<feature type="compositionally biased region" description="Low complexity" evidence="1">
    <location>
        <begin position="32"/>
        <end position="46"/>
    </location>
</feature>
<organism evidence="3 4">
    <name type="scientific">Leucobacter weissii</name>
    <dbReference type="NCBI Taxonomy" id="1983706"/>
    <lineage>
        <taxon>Bacteria</taxon>
        <taxon>Bacillati</taxon>
        <taxon>Actinomycetota</taxon>
        <taxon>Actinomycetes</taxon>
        <taxon>Micrococcales</taxon>
        <taxon>Microbacteriaceae</taxon>
        <taxon>Leucobacter</taxon>
    </lineage>
</organism>
<protein>
    <submittedName>
        <fullName evidence="3">Uncharacterized protein</fullName>
    </submittedName>
</protein>
<keyword evidence="2" id="KW-0472">Membrane</keyword>
<feature type="region of interest" description="Disordered" evidence="1">
    <location>
        <begin position="1"/>
        <end position="88"/>
    </location>
</feature>
<keyword evidence="4" id="KW-1185">Reference proteome</keyword>
<proteinExistence type="predicted"/>
<dbReference type="AlphaFoldDB" id="A0A939MKY1"/>
<feature type="transmembrane region" description="Helical" evidence="2">
    <location>
        <begin position="175"/>
        <end position="199"/>
    </location>
</feature>
<evidence type="ECO:0000313" key="4">
    <source>
        <dbReference type="Proteomes" id="UP000664382"/>
    </source>
</evidence>
<feature type="transmembrane region" description="Helical" evidence="2">
    <location>
        <begin position="137"/>
        <end position="163"/>
    </location>
</feature>
<dbReference type="InterPro" id="IPR046231">
    <property type="entry name" value="DUF6264"/>
</dbReference>
<dbReference type="Proteomes" id="UP000664382">
    <property type="component" value="Unassembled WGS sequence"/>
</dbReference>
<feature type="compositionally biased region" description="Polar residues" evidence="1">
    <location>
        <begin position="12"/>
        <end position="31"/>
    </location>
</feature>
<name>A0A939MKY1_9MICO</name>
<evidence type="ECO:0000313" key="3">
    <source>
        <dbReference type="EMBL" id="MBO1900722.1"/>
    </source>
</evidence>
<dbReference type="EMBL" id="JAGDYM010000003">
    <property type="protein sequence ID" value="MBO1900722.1"/>
    <property type="molecule type" value="Genomic_DNA"/>
</dbReference>
<feature type="transmembrane region" description="Helical" evidence="2">
    <location>
        <begin position="99"/>
        <end position="117"/>
    </location>
</feature>
<dbReference type="RefSeq" id="WP_208095379.1">
    <property type="nucleotide sequence ID" value="NZ_JAGDYM010000003.1"/>
</dbReference>
<reference evidence="3" key="1">
    <citation type="submission" date="2021-03" db="EMBL/GenBank/DDBJ databases">
        <title>Leucobacter chromiisoli sp. nov., isolated from chromium-containing soil of chemical plant.</title>
        <authorList>
            <person name="Xu Z."/>
        </authorList>
    </citation>
    <scope>NUCLEOTIDE SEQUENCE</scope>
    <source>
        <strain evidence="3">S27</strain>
    </source>
</reference>
<gene>
    <name evidence="3" type="ORF">J4H92_02015</name>
</gene>
<sequence length="227" mass="23224">MPRYGELAPTEDQGTPVSGSSPDAPEPSTQRPAGAPGGAQPVPGVPHNLGASGSPSATRSPVSPPSDSPATPPDPARQPYAPAEGAAARVSGGRRADRIITILLLVFATFGALYSAFSLNQLPSTLTLLGSVLEVEGFTVPSSVGTLGTVGALAIFALYAVTLISSIQRLRARKIAFWVPLTAGVIAFVVTFSLTAVALNQAPELIQVLTDPDSTAKLLEYLSSPTP</sequence>